<dbReference type="SUPFAM" id="SSF53850">
    <property type="entry name" value="Periplasmic binding protein-like II"/>
    <property type="match status" value="1"/>
</dbReference>
<dbReference type="GO" id="GO:1904680">
    <property type="term" value="F:peptide transmembrane transporter activity"/>
    <property type="evidence" value="ECO:0007669"/>
    <property type="project" value="TreeGrafter"/>
</dbReference>
<dbReference type="GO" id="GO:0015833">
    <property type="term" value="P:peptide transport"/>
    <property type="evidence" value="ECO:0007669"/>
    <property type="project" value="TreeGrafter"/>
</dbReference>
<dbReference type="Gene3D" id="3.10.105.10">
    <property type="entry name" value="Dipeptide-binding Protein, Domain 3"/>
    <property type="match status" value="1"/>
</dbReference>
<comment type="caution">
    <text evidence="4">The sequence shown here is derived from an EMBL/GenBank/DDBJ whole genome shotgun (WGS) entry which is preliminary data.</text>
</comment>
<keyword evidence="2" id="KW-0732">Signal</keyword>
<dbReference type="InterPro" id="IPR030678">
    <property type="entry name" value="Peptide/Ni-bd"/>
</dbReference>
<proteinExistence type="predicted"/>
<dbReference type="EMBL" id="SDPU01000025">
    <property type="protein sequence ID" value="RYU11231.1"/>
    <property type="molecule type" value="Genomic_DNA"/>
</dbReference>
<dbReference type="InterPro" id="IPR039424">
    <property type="entry name" value="SBP_5"/>
</dbReference>
<reference evidence="4 5" key="1">
    <citation type="submission" date="2019-01" db="EMBL/GenBank/DDBJ databases">
        <title>Nocardioides guangzhouensis sp. nov., an actinobacterium isolated from soil.</title>
        <authorList>
            <person name="Fu Y."/>
            <person name="Cai Y."/>
            <person name="Lin Z."/>
            <person name="Chen P."/>
        </authorList>
    </citation>
    <scope>NUCLEOTIDE SEQUENCE [LARGE SCALE GENOMIC DNA]</scope>
    <source>
        <strain evidence="4 5">NBRC 105384</strain>
    </source>
</reference>
<dbReference type="InterPro" id="IPR000914">
    <property type="entry name" value="SBP_5_dom"/>
</dbReference>
<feature type="signal peptide" evidence="2">
    <location>
        <begin position="1"/>
        <end position="19"/>
    </location>
</feature>
<evidence type="ECO:0000313" key="4">
    <source>
        <dbReference type="EMBL" id="RYU11231.1"/>
    </source>
</evidence>
<organism evidence="4 5">
    <name type="scientific">Nocardioides iriomotensis</name>
    <dbReference type="NCBI Taxonomy" id="715784"/>
    <lineage>
        <taxon>Bacteria</taxon>
        <taxon>Bacillati</taxon>
        <taxon>Actinomycetota</taxon>
        <taxon>Actinomycetes</taxon>
        <taxon>Propionibacteriales</taxon>
        <taxon>Nocardioidaceae</taxon>
        <taxon>Nocardioides</taxon>
    </lineage>
</organism>
<keyword evidence="5" id="KW-1185">Reference proteome</keyword>
<feature type="chain" id="PRO_5038487708" evidence="2">
    <location>
        <begin position="20"/>
        <end position="586"/>
    </location>
</feature>
<dbReference type="Proteomes" id="UP000291189">
    <property type="component" value="Unassembled WGS sequence"/>
</dbReference>
<evidence type="ECO:0000256" key="2">
    <source>
        <dbReference type="SAM" id="SignalP"/>
    </source>
</evidence>
<dbReference type="OrthoDB" id="9796817at2"/>
<dbReference type="PIRSF" id="PIRSF002741">
    <property type="entry name" value="MppA"/>
    <property type="match status" value="1"/>
</dbReference>
<gene>
    <name evidence="4" type="ORF">ETU37_14445</name>
</gene>
<evidence type="ECO:0000259" key="3">
    <source>
        <dbReference type="Pfam" id="PF00496"/>
    </source>
</evidence>
<feature type="region of interest" description="Disordered" evidence="1">
    <location>
        <begin position="22"/>
        <end position="65"/>
    </location>
</feature>
<protein>
    <submittedName>
        <fullName evidence="4">ABC transporter substrate-binding protein</fullName>
    </submittedName>
</protein>
<dbReference type="AlphaFoldDB" id="A0A4Q5J1C8"/>
<accession>A0A4Q5J1C8</accession>
<evidence type="ECO:0000256" key="1">
    <source>
        <dbReference type="SAM" id="MobiDB-lite"/>
    </source>
</evidence>
<dbReference type="Gene3D" id="3.40.190.10">
    <property type="entry name" value="Periplasmic binding protein-like II"/>
    <property type="match status" value="1"/>
</dbReference>
<feature type="domain" description="Solute-binding protein family 5" evidence="3">
    <location>
        <begin position="116"/>
        <end position="494"/>
    </location>
</feature>
<dbReference type="GO" id="GO:0042597">
    <property type="term" value="C:periplasmic space"/>
    <property type="evidence" value="ECO:0007669"/>
    <property type="project" value="UniProtKB-ARBA"/>
</dbReference>
<dbReference type="PANTHER" id="PTHR30290:SF83">
    <property type="entry name" value="ABC TRANSPORTER SUBSTRATE-BINDING PROTEIN"/>
    <property type="match status" value="1"/>
</dbReference>
<name>A0A4Q5J1C8_9ACTN</name>
<sequence>MRMNKPAAALAVAAMMTLAACGGGSSDTGSDEPGDDATFQEGGNAGAFKDESREAPAPVPDDAAEGGTLTVMTAVAPSTLDPTQAYYTDSTAILSDLVTRSLTQYAYNEETNDMQLIPDMATDLGRPNEDNTEWTFTLRDGLKYEDGTDVTAEDVAYAIKRSFAIAELPDGPTYQTTFFLDGDKYKGPFSDKGEYAGVTTDGNDITIKMRRPFSDMDYYASFPAFTAIPEAKDNPETYGQHPLATGPYKFADYKAGSSLTLVKNDQWDPNTDPGRIQMVDGWDFKFAQDTAKLENVIINDNGSAQTTLTYDNVSAASYRQIQAEKERLVTGTQPCTFMWYIDMTKVKDIKVRQAIGYAYPYEDAWKAGGDIVGVTRVPGTSILPPGTAGRKEYDALGIGGVNTDPEKSKELLKEAGAEGYEIKFLFSSDDEQAVAAKDAIVKGLEAGGFKATPIASTVETIRTDRTDYNSPINVRSSGWCSDWPSGGSWFPAQWSGDLVGLEGMPNPANFKEKKFDDEQNRILDELSPEDATKAWGDFDQSMEEEVYPAVVTGYGGVAMIHGSKVGGMANDNVRGMPTFSRMYITQ</sequence>
<dbReference type="PANTHER" id="PTHR30290">
    <property type="entry name" value="PERIPLASMIC BINDING COMPONENT OF ABC TRANSPORTER"/>
    <property type="match status" value="1"/>
</dbReference>
<evidence type="ECO:0000313" key="5">
    <source>
        <dbReference type="Proteomes" id="UP000291189"/>
    </source>
</evidence>
<dbReference type="Pfam" id="PF00496">
    <property type="entry name" value="SBP_bac_5"/>
    <property type="match status" value="1"/>
</dbReference>
<dbReference type="PROSITE" id="PS51257">
    <property type="entry name" value="PROKAR_LIPOPROTEIN"/>
    <property type="match status" value="1"/>
</dbReference>
<dbReference type="GO" id="GO:0043190">
    <property type="term" value="C:ATP-binding cassette (ABC) transporter complex"/>
    <property type="evidence" value="ECO:0007669"/>
    <property type="project" value="InterPro"/>
</dbReference>